<dbReference type="InterPro" id="IPR050509">
    <property type="entry name" value="CoA-transferase_III"/>
</dbReference>
<dbReference type="AlphaFoldDB" id="A0A382S149"/>
<dbReference type="PANTHER" id="PTHR48228:SF5">
    <property type="entry name" value="ALPHA-METHYLACYL-COA RACEMASE"/>
    <property type="match status" value="1"/>
</dbReference>
<dbReference type="PANTHER" id="PTHR48228">
    <property type="entry name" value="SUCCINYL-COA--D-CITRAMALATE COA-TRANSFERASE"/>
    <property type="match status" value="1"/>
</dbReference>
<dbReference type="InterPro" id="IPR003673">
    <property type="entry name" value="CoA-Trfase_fam_III"/>
</dbReference>
<evidence type="ECO:0008006" key="2">
    <source>
        <dbReference type="Google" id="ProtNLM"/>
    </source>
</evidence>
<proteinExistence type="predicted"/>
<reference evidence="1" key="1">
    <citation type="submission" date="2018-05" db="EMBL/GenBank/DDBJ databases">
        <authorList>
            <person name="Lanie J.A."/>
            <person name="Ng W.-L."/>
            <person name="Kazmierczak K.M."/>
            <person name="Andrzejewski T.M."/>
            <person name="Davidsen T.M."/>
            <person name="Wayne K.J."/>
            <person name="Tettelin H."/>
            <person name="Glass J.I."/>
            <person name="Rusch D."/>
            <person name="Podicherti R."/>
            <person name="Tsui H.-C.T."/>
            <person name="Winkler M.E."/>
        </authorList>
    </citation>
    <scope>NUCLEOTIDE SEQUENCE</scope>
</reference>
<name>A0A382S149_9ZZZZ</name>
<protein>
    <recommendedName>
        <fullName evidence="2">CoA transferase</fullName>
    </recommendedName>
</protein>
<organism evidence="1">
    <name type="scientific">marine metagenome</name>
    <dbReference type="NCBI Taxonomy" id="408172"/>
    <lineage>
        <taxon>unclassified sequences</taxon>
        <taxon>metagenomes</taxon>
        <taxon>ecological metagenomes</taxon>
    </lineage>
</organism>
<feature type="non-terminal residue" evidence="1">
    <location>
        <position position="112"/>
    </location>
</feature>
<dbReference type="Gene3D" id="3.40.50.10540">
    <property type="entry name" value="Crotonobetainyl-coa:carnitine coa-transferase, domain 1"/>
    <property type="match status" value="1"/>
</dbReference>
<gene>
    <name evidence="1" type="ORF">METZ01_LOCUS356126</name>
</gene>
<accession>A0A382S149</accession>
<sequence length="112" mass="12002">MTTDHPLLDGITVLDLASVGPAVRAARWLADWGADVIKVGPVPRDADVHITPPTFAYSAHRGMRRVLLDLKSDGGRSAFLQLAGEADVVIESFRPGVVDRLGIGYEALRVAN</sequence>
<dbReference type="InterPro" id="IPR023606">
    <property type="entry name" value="CoA-Trfase_III_dom_1_sf"/>
</dbReference>
<dbReference type="EMBL" id="UINC01125443">
    <property type="protein sequence ID" value="SVD03272.1"/>
    <property type="molecule type" value="Genomic_DNA"/>
</dbReference>
<dbReference type="SUPFAM" id="SSF89796">
    <property type="entry name" value="CoA-transferase family III (CaiB/BaiF)"/>
    <property type="match status" value="1"/>
</dbReference>
<dbReference type="Pfam" id="PF02515">
    <property type="entry name" value="CoA_transf_3"/>
    <property type="match status" value="1"/>
</dbReference>
<evidence type="ECO:0000313" key="1">
    <source>
        <dbReference type="EMBL" id="SVD03272.1"/>
    </source>
</evidence>
<dbReference type="GO" id="GO:0003824">
    <property type="term" value="F:catalytic activity"/>
    <property type="evidence" value="ECO:0007669"/>
    <property type="project" value="InterPro"/>
</dbReference>